<evidence type="ECO:0000256" key="2">
    <source>
        <dbReference type="SAM" id="MobiDB-lite"/>
    </source>
</evidence>
<gene>
    <name evidence="4" type="ORF">NQ315_000126</name>
</gene>
<evidence type="ECO:0000313" key="4">
    <source>
        <dbReference type="EMBL" id="KAJ8916484.1"/>
    </source>
</evidence>
<sequence>MFRALFDLTFLEQLNLKFVHKIFNQSDKTNKYKSSKNFTLNKNARDQRKTGNQHGPAAATRGGSPHGQPPGEARQPTSLQGLLRFAMEATKAEDAPHDSEYQPMDEERKKFLEAALKSLTVDVVQELQKQIQILQRVEQAKPEDEVKEFEQALETILEYVDQIDTANDFHKIGGFMVLYPCLKSVHPSVRAGGCELLATLCQNNLYCQQVVLDNEFVPKLLSIIEKDEDIQVVVKALYALSGIVRDNPEGFNQLIHYNGLVILLNTLKRNNEKFITKTAFLLSALCRQHPDMKSRLVFLDYIPALVQLVATERSASHEHVLSLLVSLVEENPTAVAECRNPRYNLKDVLQKYVASIRNREECLEEEQYCKRLLHLLSS</sequence>
<dbReference type="Pfam" id="PF08609">
    <property type="entry name" value="Fes1"/>
    <property type="match status" value="1"/>
</dbReference>
<reference evidence="4 5" key="1">
    <citation type="journal article" date="2023" name="Insect Mol. Biol.">
        <title>Genome sequencing provides insights into the evolution of gene families encoding plant cell wall-degrading enzymes in longhorned beetles.</title>
        <authorList>
            <person name="Shin N.R."/>
            <person name="Okamura Y."/>
            <person name="Kirsch R."/>
            <person name="Pauchet Y."/>
        </authorList>
    </citation>
    <scope>NUCLEOTIDE SEQUENCE [LARGE SCALE GENOMIC DNA]</scope>
    <source>
        <strain evidence="4">EAD_L_NR</strain>
    </source>
</reference>
<dbReference type="GO" id="GO:0000774">
    <property type="term" value="F:adenyl-nucleotide exchange factor activity"/>
    <property type="evidence" value="ECO:0007669"/>
    <property type="project" value="TreeGrafter"/>
</dbReference>
<dbReference type="InterPro" id="IPR011989">
    <property type="entry name" value="ARM-like"/>
</dbReference>
<feature type="domain" description="Nucleotide exchange factor Fes1" evidence="3">
    <location>
        <begin position="79"/>
        <end position="168"/>
    </location>
</feature>
<dbReference type="InterPro" id="IPR016024">
    <property type="entry name" value="ARM-type_fold"/>
</dbReference>
<dbReference type="InterPro" id="IPR050693">
    <property type="entry name" value="Hsp70_NEF-Inhibitors"/>
</dbReference>
<dbReference type="AlphaFoldDB" id="A0AAV8VR71"/>
<keyword evidence="5" id="KW-1185">Reference proteome</keyword>
<proteinExistence type="predicted"/>
<accession>A0AAV8VR71</accession>
<keyword evidence="1" id="KW-0677">Repeat</keyword>
<dbReference type="InterPro" id="IPR013918">
    <property type="entry name" value="Nucleotide_exch_fac_Fes1"/>
</dbReference>
<dbReference type="EMBL" id="JANEYG010000041">
    <property type="protein sequence ID" value="KAJ8916484.1"/>
    <property type="molecule type" value="Genomic_DNA"/>
</dbReference>
<comment type="caution">
    <text evidence="4">The sequence shown here is derived from an EMBL/GenBank/DDBJ whole genome shotgun (WGS) entry which is preliminary data.</text>
</comment>
<dbReference type="GO" id="GO:0005783">
    <property type="term" value="C:endoplasmic reticulum"/>
    <property type="evidence" value="ECO:0007669"/>
    <property type="project" value="TreeGrafter"/>
</dbReference>
<dbReference type="PANTHER" id="PTHR19316">
    <property type="entry name" value="PROTEIN FOLDING REGULATOR"/>
    <property type="match status" value="1"/>
</dbReference>
<name>A0AAV8VR71_9CUCU</name>
<protein>
    <recommendedName>
        <fullName evidence="3">Nucleotide exchange factor Fes1 domain-containing protein</fullName>
    </recommendedName>
</protein>
<dbReference type="Gene3D" id="1.25.10.10">
    <property type="entry name" value="Leucine-rich Repeat Variant"/>
    <property type="match status" value="1"/>
</dbReference>
<evidence type="ECO:0000313" key="5">
    <source>
        <dbReference type="Proteomes" id="UP001159042"/>
    </source>
</evidence>
<dbReference type="SUPFAM" id="SSF48371">
    <property type="entry name" value="ARM repeat"/>
    <property type="match status" value="1"/>
</dbReference>
<evidence type="ECO:0000259" key="3">
    <source>
        <dbReference type="Pfam" id="PF08609"/>
    </source>
</evidence>
<dbReference type="PANTHER" id="PTHR19316:SF18">
    <property type="entry name" value="HSP70-BINDING PROTEIN 1"/>
    <property type="match status" value="1"/>
</dbReference>
<organism evidence="4 5">
    <name type="scientific">Exocentrus adspersus</name>
    <dbReference type="NCBI Taxonomy" id="1586481"/>
    <lineage>
        <taxon>Eukaryota</taxon>
        <taxon>Metazoa</taxon>
        <taxon>Ecdysozoa</taxon>
        <taxon>Arthropoda</taxon>
        <taxon>Hexapoda</taxon>
        <taxon>Insecta</taxon>
        <taxon>Pterygota</taxon>
        <taxon>Neoptera</taxon>
        <taxon>Endopterygota</taxon>
        <taxon>Coleoptera</taxon>
        <taxon>Polyphaga</taxon>
        <taxon>Cucujiformia</taxon>
        <taxon>Chrysomeloidea</taxon>
        <taxon>Cerambycidae</taxon>
        <taxon>Lamiinae</taxon>
        <taxon>Acanthocinini</taxon>
        <taxon>Exocentrus</taxon>
    </lineage>
</organism>
<dbReference type="Proteomes" id="UP001159042">
    <property type="component" value="Unassembled WGS sequence"/>
</dbReference>
<feature type="region of interest" description="Disordered" evidence="2">
    <location>
        <begin position="32"/>
        <end position="76"/>
    </location>
</feature>
<evidence type="ECO:0000256" key="1">
    <source>
        <dbReference type="ARBA" id="ARBA00022737"/>
    </source>
</evidence>